<proteinExistence type="predicted"/>
<feature type="domain" description="Carboxylesterase type B" evidence="1">
    <location>
        <begin position="12"/>
        <end position="504"/>
    </location>
</feature>
<protein>
    <recommendedName>
        <fullName evidence="1">Carboxylesterase type B domain-containing protein</fullName>
    </recommendedName>
</protein>
<dbReference type="InterPro" id="IPR029058">
    <property type="entry name" value="AB_hydrolase_fold"/>
</dbReference>
<dbReference type="Gene3D" id="3.40.50.1820">
    <property type="entry name" value="alpha/beta hydrolase"/>
    <property type="match status" value="1"/>
</dbReference>
<dbReference type="KEGG" id="more:E1B28_002137"/>
<evidence type="ECO:0000313" key="3">
    <source>
        <dbReference type="Proteomes" id="UP001049176"/>
    </source>
</evidence>
<dbReference type="RefSeq" id="XP_043002651.1">
    <property type="nucleotide sequence ID" value="XM_043159053.1"/>
</dbReference>
<gene>
    <name evidence="2" type="ORF">E1B28_002137</name>
</gene>
<dbReference type="InterPro" id="IPR002018">
    <property type="entry name" value="CarbesteraseB"/>
</dbReference>
<dbReference type="OrthoDB" id="408631at2759"/>
<organism evidence="2 3">
    <name type="scientific">Marasmius oreades</name>
    <name type="common">fairy-ring Marasmius</name>
    <dbReference type="NCBI Taxonomy" id="181124"/>
    <lineage>
        <taxon>Eukaryota</taxon>
        <taxon>Fungi</taxon>
        <taxon>Dikarya</taxon>
        <taxon>Basidiomycota</taxon>
        <taxon>Agaricomycotina</taxon>
        <taxon>Agaricomycetes</taxon>
        <taxon>Agaricomycetidae</taxon>
        <taxon>Agaricales</taxon>
        <taxon>Marasmiineae</taxon>
        <taxon>Marasmiaceae</taxon>
        <taxon>Marasmius</taxon>
    </lineage>
</organism>
<sequence>MRRKYNWVNTTVIGKDIDSKPVEFFGGIPFAEPPIGKLRFKPPVLKSSLDVPTFNATEFGASCLQPGVKDPTTISEDCLFMNVFRPAGTPPNTSLPVQVFLYGGGFLVETPFRLDASTFVARSIARGTPIIHVGFTHRLGVVGLPTGAEAAEKGAVNLALKDQLAAFEWVKANIGSFGGDPEKVTMNGWSGGGVTLSMHFLNGQAEKYARAAIFSSGTSILVYNATSHQQRWDDFVHAIPQCSSYPKGQSLDCLRSEEINSTQMLTAMNTAVSKSGQQLPWDLVLDGEDGLVPGLPVDLYQQGRFSRLPFISGNVIDEGTRFSWNITDEQTLKEAIVANFTTNKPAEVEALRKAVDKLMVLYPNSPALGSPFNTGNETFGFNSLYKRYGAIIGDLLFQSPRRLWTETASKSGVKLFSYQFKFPESVTVPATGVVHGADLPYVWGFPTISGSADGTQLNEQIMDYWISFITSLDPNDGLGTERPDWPLYTPERKAILEINGPNNMTTTVPGDWKQDNHREQQIHFINVNAGLFRH</sequence>
<comment type="caution">
    <text evidence="2">The sequence shown here is derived from an EMBL/GenBank/DDBJ whole genome shotgun (WGS) entry which is preliminary data.</text>
</comment>
<dbReference type="InterPro" id="IPR050309">
    <property type="entry name" value="Type-B_Carboxylest/Lipase"/>
</dbReference>
<dbReference type="PANTHER" id="PTHR11559">
    <property type="entry name" value="CARBOXYLESTERASE"/>
    <property type="match status" value="1"/>
</dbReference>
<dbReference type="SUPFAM" id="SSF53474">
    <property type="entry name" value="alpha/beta-Hydrolases"/>
    <property type="match status" value="1"/>
</dbReference>
<dbReference type="EMBL" id="CM032190">
    <property type="protein sequence ID" value="KAG7086180.1"/>
    <property type="molecule type" value="Genomic_DNA"/>
</dbReference>
<keyword evidence="3" id="KW-1185">Reference proteome</keyword>
<dbReference type="GeneID" id="66071213"/>
<evidence type="ECO:0000313" key="2">
    <source>
        <dbReference type="EMBL" id="KAG7086180.1"/>
    </source>
</evidence>
<dbReference type="Pfam" id="PF00135">
    <property type="entry name" value="COesterase"/>
    <property type="match status" value="1"/>
</dbReference>
<reference evidence="2" key="1">
    <citation type="journal article" date="2021" name="Genome Biol. Evol.">
        <title>The assembled and annotated genome of the fairy-ring fungus Marasmius oreades.</title>
        <authorList>
            <person name="Hiltunen M."/>
            <person name="Ament-Velasquez S.L."/>
            <person name="Johannesson H."/>
        </authorList>
    </citation>
    <scope>NUCLEOTIDE SEQUENCE</scope>
    <source>
        <strain evidence="2">03SP1</strain>
    </source>
</reference>
<dbReference type="Proteomes" id="UP001049176">
    <property type="component" value="Chromosome 10"/>
</dbReference>
<evidence type="ECO:0000259" key="1">
    <source>
        <dbReference type="Pfam" id="PF00135"/>
    </source>
</evidence>
<dbReference type="AlphaFoldDB" id="A0A9P7UL79"/>
<accession>A0A9P7UL79</accession>
<name>A0A9P7UL79_9AGAR</name>